<name>A0A8J2LJI7_9HEXA</name>
<protein>
    <recommendedName>
        <fullName evidence="4">JmjC domain-containing protein</fullName>
    </recommendedName>
</protein>
<feature type="domain" description="JmjC" evidence="4">
    <location>
        <begin position="85"/>
        <end position="245"/>
    </location>
</feature>
<comment type="caution">
    <text evidence="5">The sequence shown here is derived from an EMBL/GenBank/DDBJ whole genome shotgun (WGS) entry which is preliminary data.</text>
</comment>
<dbReference type="Proteomes" id="UP000708208">
    <property type="component" value="Unassembled WGS sequence"/>
</dbReference>
<evidence type="ECO:0000256" key="3">
    <source>
        <dbReference type="ARBA" id="ARBA00037342"/>
    </source>
</evidence>
<keyword evidence="6" id="KW-1185">Reference proteome</keyword>
<keyword evidence="2" id="KW-0963">Cytoplasm</keyword>
<dbReference type="AlphaFoldDB" id="A0A8J2LJI7"/>
<accession>A0A8J2LJI7</accession>
<dbReference type="EMBL" id="CAJVCH010571124">
    <property type="protein sequence ID" value="CAG7836673.1"/>
    <property type="molecule type" value="Genomic_DNA"/>
</dbReference>
<comment type="function">
    <text evidence="3">May play a role in cellular stress response.</text>
</comment>
<dbReference type="PROSITE" id="PS51184">
    <property type="entry name" value="JMJC"/>
    <property type="match status" value="1"/>
</dbReference>
<evidence type="ECO:0000256" key="2">
    <source>
        <dbReference type="ARBA" id="ARBA00022490"/>
    </source>
</evidence>
<dbReference type="Pfam" id="PF13621">
    <property type="entry name" value="Cupin_8"/>
    <property type="match status" value="1"/>
</dbReference>
<dbReference type="GO" id="GO:0005737">
    <property type="term" value="C:cytoplasm"/>
    <property type="evidence" value="ECO:0007669"/>
    <property type="project" value="UniProtKB-SubCell"/>
</dbReference>
<dbReference type="PANTHER" id="PTHR12461">
    <property type="entry name" value="HYPOXIA-INDUCIBLE FACTOR 1 ALPHA INHIBITOR-RELATED"/>
    <property type="match status" value="1"/>
</dbReference>
<dbReference type="SMART" id="SM00558">
    <property type="entry name" value="JmjC"/>
    <property type="match status" value="1"/>
</dbReference>
<dbReference type="OrthoDB" id="438164at2759"/>
<evidence type="ECO:0000313" key="6">
    <source>
        <dbReference type="Proteomes" id="UP000708208"/>
    </source>
</evidence>
<gene>
    <name evidence="5" type="ORF">AFUS01_LOCUS45894</name>
</gene>
<reference evidence="5" key="1">
    <citation type="submission" date="2021-06" db="EMBL/GenBank/DDBJ databases">
        <authorList>
            <person name="Hodson N. C."/>
            <person name="Mongue J. A."/>
            <person name="Jaron S. K."/>
        </authorList>
    </citation>
    <scope>NUCLEOTIDE SEQUENCE</scope>
</reference>
<evidence type="ECO:0000256" key="1">
    <source>
        <dbReference type="ARBA" id="ARBA00004496"/>
    </source>
</evidence>
<proteinExistence type="predicted"/>
<evidence type="ECO:0000313" key="5">
    <source>
        <dbReference type="EMBL" id="CAG7836673.1"/>
    </source>
</evidence>
<dbReference type="InterPro" id="IPR003347">
    <property type="entry name" value="JmjC_dom"/>
</dbReference>
<dbReference type="InterPro" id="IPR041667">
    <property type="entry name" value="Cupin_8"/>
</dbReference>
<dbReference type="PANTHER" id="PTHR12461:SF43">
    <property type="entry name" value="HSPB1-ASSOCIATED PROTEIN 1"/>
    <property type="match status" value="1"/>
</dbReference>
<sequence>MNGVNSLTLTTQTEDEDDEGLYFERRCRAGCFPENSFRGGQKGAKRETQWESTCKKLSVTWKMLSEWDSSEEIQLSEVSNLNWWLYYDYKYMAHCLPAPELQKFSWAALGFPERDGKDSTLWIGTRDSYTPCHYDTYGCNLVCQVFGRKKWILFPPQDTKFLRPTRVPYEESSVYSEINLTSLTDSDAQKLSSCKPVEVTLEPGDVLFVPSKWWHFVKSEEFSISVNTWIELPDDSITRLQEAVMRTVINFAVNTVSPNSVSDLLNPNEMELLDLTESDLKDLLKSSSNQVSSKHTQNEGEILINQKADCPPVKKTKLMESCFIKSFDQLQTSVSCVEKLKPMKLTASADLADNFTYETEPPTDEKAYLKHLINAIGHPNVLKHISEQFLLHAFVGQRSVVIDNIEKVISHNFDGTVTKRDPFLQAAIFNVFPGRTHT</sequence>
<organism evidence="5 6">
    <name type="scientific">Allacma fusca</name>
    <dbReference type="NCBI Taxonomy" id="39272"/>
    <lineage>
        <taxon>Eukaryota</taxon>
        <taxon>Metazoa</taxon>
        <taxon>Ecdysozoa</taxon>
        <taxon>Arthropoda</taxon>
        <taxon>Hexapoda</taxon>
        <taxon>Collembola</taxon>
        <taxon>Symphypleona</taxon>
        <taxon>Sminthuridae</taxon>
        <taxon>Allacma</taxon>
    </lineage>
</organism>
<comment type="subcellular location">
    <subcellularLocation>
        <location evidence="1">Cytoplasm</location>
    </subcellularLocation>
</comment>
<evidence type="ECO:0000259" key="4">
    <source>
        <dbReference type="PROSITE" id="PS51184"/>
    </source>
</evidence>